<dbReference type="Pfam" id="PF00657">
    <property type="entry name" value="Lipase_GDSL"/>
    <property type="match status" value="1"/>
</dbReference>
<dbReference type="Proteomes" id="UP001175261">
    <property type="component" value="Unassembled WGS sequence"/>
</dbReference>
<dbReference type="EMBL" id="JAPDFR010000004">
    <property type="protein sequence ID" value="KAK0386966.1"/>
    <property type="molecule type" value="Genomic_DNA"/>
</dbReference>
<dbReference type="PANTHER" id="PTHR45642:SF139">
    <property type="entry name" value="SGNH HYDROLASE-TYPE ESTERASE DOMAIN-CONTAINING PROTEIN"/>
    <property type="match status" value="1"/>
</dbReference>
<dbReference type="InterPro" id="IPR036514">
    <property type="entry name" value="SGNH_hydro_sf"/>
</dbReference>
<evidence type="ECO:0000313" key="4">
    <source>
        <dbReference type="Proteomes" id="UP001175261"/>
    </source>
</evidence>
<organism evidence="3 4">
    <name type="scientific">Sarocladium strictum</name>
    <name type="common">Black bundle disease fungus</name>
    <name type="synonym">Acremonium strictum</name>
    <dbReference type="NCBI Taxonomy" id="5046"/>
    <lineage>
        <taxon>Eukaryota</taxon>
        <taxon>Fungi</taxon>
        <taxon>Dikarya</taxon>
        <taxon>Ascomycota</taxon>
        <taxon>Pezizomycotina</taxon>
        <taxon>Sordariomycetes</taxon>
        <taxon>Hypocreomycetidae</taxon>
        <taxon>Hypocreales</taxon>
        <taxon>Sarocladiaceae</taxon>
        <taxon>Sarocladium</taxon>
    </lineage>
</organism>
<dbReference type="GO" id="GO:0016788">
    <property type="term" value="F:hydrolase activity, acting on ester bonds"/>
    <property type="evidence" value="ECO:0007669"/>
    <property type="project" value="InterPro"/>
</dbReference>
<comment type="caution">
    <text evidence="3">The sequence shown here is derived from an EMBL/GenBank/DDBJ whole genome shotgun (WGS) entry which is preliminary data.</text>
</comment>
<dbReference type="InterPro" id="IPR050592">
    <property type="entry name" value="GDSL_lipolytic_enzyme"/>
</dbReference>
<sequence>MQGFLSSSARRLAQSASLLSPPGDSYSQTGFDINGAKPSAQNPLGNPPLPGWTASGGLDWPGYLVTEFNRSLTLAYNFAYGGATVDADLIKPYEPTVKSLVDQVAEFSTSIADRPGYAPWTAHNAVFGVWMGVNDVGNSFWLENVTEILSSDVDRYFEQLQIMYDAGARQFAILTVPPTDLTPTFLTSDDWSREHLRSAIALFNSLVASGLQAFEAANQGITVKLIDTSVPFNKAIENPGAYGAPNASCFNNDGVSCLWFNDYHPGTAIQRLVAQDVAAAWSGFFEA</sequence>
<dbReference type="InterPro" id="IPR001087">
    <property type="entry name" value="GDSL"/>
</dbReference>
<dbReference type="SUPFAM" id="SSF52266">
    <property type="entry name" value="SGNH hydrolase"/>
    <property type="match status" value="1"/>
</dbReference>
<dbReference type="PANTHER" id="PTHR45642">
    <property type="entry name" value="GDSL ESTERASE/LIPASE EXL3"/>
    <property type="match status" value="1"/>
</dbReference>
<feature type="region of interest" description="Disordered" evidence="2">
    <location>
        <begin position="17"/>
        <end position="50"/>
    </location>
</feature>
<dbReference type="AlphaFoldDB" id="A0AA39GH67"/>
<name>A0AA39GH67_SARSR</name>
<protein>
    <recommendedName>
        <fullName evidence="5">Acetylesterase</fullName>
    </recommendedName>
</protein>
<evidence type="ECO:0000256" key="2">
    <source>
        <dbReference type="SAM" id="MobiDB-lite"/>
    </source>
</evidence>
<reference evidence="3" key="1">
    <citation type="submission" date="2022-10" db="EMBL/GenBank/DDBJ databases">
        <title>Determination and structural analysis of whole genome sequence of Sarocladium strictum F4-1.</title>
        <authorList>
            <person name="Hu L."/>
            <person name="Jiang Y."/>
        </authorList>
    </citation>
    <scope>NUCLEOTIDE SEQUENCE</scope>
    <source>
        <strain evidence="3">F4-1</strain>
    </source>
</reference>
<evidence type="ECO:0000256" key="1">
    <source>
        <dbReference type="ARBA" id="ARBA00022729"/>
    </source>
</evidence>
<evidence type="ECO:0008006" key="5">
    <source>
        <dbReference type="Google" id="ProtNLM"/>
    </source>
</evidence>
<evidence type="ECO:0000313" key="3">
    <source>
        <dbReference type="EMBL" id="KAK0386966.1"/>
    </source>
</evidence>
<gene>
    <name evidence="3" type="ORF">NLU13_5279</name>
</gene>
<accession>A0AA39GH67</accession>
<keyword evidence="1" id="KW-0732">Signal</keyword>
<dbReference type="CDD" id="cd01846">
    <property type="entry name" value="fatty_acyltransferase_like"/>
    <property type="match status" value="1"/>
</dbReference>
<proteinExistence type="predicted"/>
<dbReference type="Gene3D" id="3.40.50.1110">
    <property type="entry name" value="SGNH hydrolase"/>
    <property type="match status" value="1"/>
</dbReference>
<keyword evidence="4" id="KW-1185">Reference proteome</keyword>